<evidence type="ECO:0000256" key="1">
    <source>
        <dbReference type="ARBA" id="ARBA00008814"/>
    </source>
</evidence>
<dbReference type="PANTHER" id="PTHR30535:SF34">
    <property type="entry name" value="MOLYBDATE-BINDING PROTEIN MOLA"/>
    <property type="match status" value="1"/>
</dbReference>
<protein>
    <submittedName>
        <fullName evidence="6">ABC transporter substrate-binding protein</fullName>
    </submittedName>
</protein>
<dbReference type="PROSITE" id="PS51257">
    <property type="entry name" value="PROKAR_LIPOPROTEIN"/>
    <property type="match status" value="1"/>
</dbReference>
<dbReference type="InterPro" id="IPR050902">
    <property type="entry name" value="ABC_Transporter_SBP"/>
</dbReference>
<dbReference type="SUPFAM" id="SSF53807">
    <property type="entry name" value="Helical backbone' metal receptor"/>
    <property type="match status" value="1"/>
</dbReference>
<organism evidence="6 7">
    <name type="scientific">Metabacillus mangrovi</name>
    <dbReference type="NCBI Taxonomy" id="1491830"/>
    <lineage>
        <taxon>Bacteria</taxon>
        <taxon>Bacillati</taxon>
        <taxon>Bacillota</taxon>
        <taxon>Bacilli</taxon>
        <taxon>Bacillales</taxon>
        <taxon>Bacillaceae</taxon>
        <taxon>Metabacillus</taxon>
    </lineage>
</organism>
<dbReference type="Proteomes" id="UP000434639">
    <property type="component" value="Unassembled WGS sequence"/>
</dbReference>
<dbReference type="PROSITE" id="PS50983">
    <property type="entry name" value="FE_B12_PBP"/>
    <property type="match status" value="1"/>
</dbReference>
<dbReference type="EMBL" id="WMIB01000004">
    <property type="protein sequence ID" value="MTH53058.1"/>
    <property type="molecule type" value="Genomic_DNA"/>
</dbReference>
<evidence type="ECO:0000313" key="7">
    <source>
        <dbReference type="Proteomes" id="UP000434639"/>
    </source>
</evidence>
<feature type="chain" id="PRO_5031341119" evidence="4">
    <location>
        <begin position="27"/>
        <end position="323"/>
    </location>
</feature>
<evidence type="ECO:0000313" key="6">
    <source>
        <dbReference type="EMBL" id="MTH53058.1"/>
    </source>
</evidence>
<dbReference type="FunFam" id="3.40.50.1980:FF:000035">
    <property type="entry name" value="Iron ABC transporter substrate-binding protein"/>
    <property type="match status" value="1"/>
</dbReference>
<sequence>MKKYGSIITSLLLSAGLLAGCGSNQAAPEQKKEGQKQTEENAEFPVKVKDAADTEVTIEKEPQKIISLIPSNTEILFAMDLADRVAGVTDNDNYPEEAMKKEKVGGMDFNVEKIIGLQPDLVLAHESGAHNSAEGLKQLRDAGIDVVVVNEAQSFDEVYESMEMIGESTGETDKAEELISDMKNGLAEVEKKASEITEDERKTVFVEVSPSPEIYTAGKDTFMNEILEKVGAENAAAAQAGWLKMSEEEIVKLNPDAIVTTYGYYSPEPVKQVTGREGWESVTAVKEKAVYDVHSDKLTRPGPRLIEGVEELANAIYPDVFAK</sequence>
<dbReference type="OrthoDB" id="9816357at2"/>
<keyword evidence="7" id="KW-1185">Reference proteome</keyword>
<keyword evidence="3" id="KW-0175">Coiled coil</keyword>
<dbReference type="InterPro" id="IPR002491">
    <property type="entry name" value="ABC_transptr_periplasmic_BD"/>
</dbReference>
<reference evidence="6 7" key="1">
    <citation type="journal article" date="2017" name="Int. J. Syst. Evol. Microbiol.">
        <title>Bacillus mangrovi sp. nov., isolated from a sediment sample from a mangrove forest.</title>
        <authorList>
            <person name="Gupta V."/>
            <person name="Singh P.K."/>
            <person name="Korpole S."/>
            <person name="Tanuku N.R.S."/>
            <person name="Pinnaka A.K."/>
        </authorList>
    </citation>
    <scope>NUCLEOTIDE SEQUENCE [LARGE SCALE GENOMIC DNA]</scope>
    <source>
        <strain evidence="6 7">KCTC 33872</strain>
    </source>
</reference>
<comment type="caution">
    <text evidence="6">The sequence shown here is derived from an EMBL/GenBank/DDBJ whole genome shotgun (WGS) entry which is preliminary data.</text>
</comment>
<dbReference type="NCBIfam" id="NF038402">
    <property type="entry name" value="TroA_like"/>
    <property type="match status" value="1"/>
</dbReference>
<feature type="signal peptide" evidence="4">
    <location>
        <begin position="1"/>
        <end position="26"/>
    </location>
</feature>
<accession>A0A7X2S3K8</accession>
<dbReference type="InterPro" id="IPR054828">
    <property type="entry name" value="Vit_B12_bind_prot"/>
</dbReference>
<dbReference type="CDD" id="cd01143">
    <property type="entry name" value="YvrC"/>
    <property type="match status" value="1"/>
</dbReference>
<evidence type="ECO:0000259" key="5">
    <source>
        <dbReference type="PROSITE" id="PS50983"/>
    </source>
</evidence>
<evidence type="ECO:0000256" key="3">
    <source>
        <dbReference type="SAM" id="Coils"/>
    </source>
</evidence>
<dbReference type="AlphaFoldDB" id="A0A7X2S3K8"/>
<name>A0A7X2S3K8_9BACI</name>
<feature type="coiled-coil region" evidence="3">
    <location>
        <begin position="172"/>
        <end position="199"/>
    </location>
</feature>
<comment type="similarity">
    <text evidence="1">Belongs to the bacterial solute-binding protein 8 family.</text>
</comment>
<dbReference type="Gene3D" id="3.40.50.1980">
    <property type="entry name" value="Nitrogenase molybdenum iron protein domain"/>
    <property type="match status" value="2"/>
</dbReference>
<keyword evidence="2 4" id="KW-0732">Signal</keyword>
<dbReference type="Pfam" id="PF01497">
    <property type="entry name" value="Peripla_BP_2"/>
    <property type="match status" value="1"/>
</dbReference>
<gene>
    <name evidence="6" type="ORF">GKZ89_06505</name>
</gene>
<evidence type="ECO:0000256" key="2">
    <source>
        <dbReference type="ARBA" id="ARBA00022729"/>
    </source>
</evidence>
<feature type="domain" description="Fe/B12 periplasmic-binding" evidence="5">
    <location>
        <begin position="64"/>
        <end position="320"/>
    </location>
</feature>
<dbReference type="GO" id="GO:0071281">
    <property type="term" value="P:cellular response to iron ion"/>
    <property type="evidence" value="ECO:0007669"/>
    <property type="project" value="TreeGrafter"/>
</dbReference>
<dbReference type="RefSeq" id="WP_155111594.1">
    <property type="nucleotide sequence ID" value="NZ_WMIB01000004.1"/>
</dbReference>
<proteinExistence type="inferred from homology"/>
<dbReference type="PANTHER" id="PTHR30535">
    <property type="entry name" value="VITAMIN B12-BINDING PROTEIN"/>
    <property type="match status" value="1"/>
</dbReference>
<evidence type="ECO:0000256" key="4">
    <source>
        <dbReference type="SAM" id="SignalP"/>
    </source>
</evidence>